<dbReference type="HAMAP" id="MF_02209">
    <property type="entry name" value="MurL"/>
    <property type="match status" value="1"/>
</dbReference>
<dbReference type="InterPro" id="IPR058740">
    <property type="entry name" value="MurL_N"/>
</dbReference>
<dbReference type="AlphaFoldDB" id="A0A6J6XYQ4"/>
<feature type="domain" description="MurL N-terminal" evidence="2">
    <location>
        <begin position="5"/>
        <end position="270"/>
    </location>
</feature>
<name>A0A6J6XYQ4_9ZZZZ</name>
<protein>
    <submittedName>
        <fullName evidence="3">Unannotated protein</fullName>
    </submittedName>
</protein>
<proteinExistence type="inferred from homology"/>
<gene>
    <name evidence="3" type="ORF">UFOPK3001_00916</name>
</gene>
<dbReference type="Pfam" id="PF26298">
    <property type="entry name" value="MurL_epimerase_C"/>
    <property type="match status" value="1"/>
</dbReference>
<organism evidence="3">
    <name type="scientific">freshwater metagenome</name>
    <dbReference type="NCBI Taxonomy" id="449393"/>
    <lineage>
        <taxon>unclassified sequences</taxon>
        <taxon>metagenomes</taxon>
        <taxon>ecological metagenomes</taxon>
    </lineage>
</organism>
<dbReference type="EMBL" id="CAFAAJ010000047">
    <property type="protein sequence ID" value="CAB4800378.1"/>
    <property type="molecule type" value="Genomic_DNA"/>
</dbReference>
<feature type="domain" description="MurL C-terminal" evidence="1">
    <location>
        <begin position="300"/>
        <end position="409"/>
    </location>
</feature>
<evidence type="ECO:0000313" key="3">
    <source>
        <dbReference type="EMBL" id="CAB4800378.1"/>
    </source>
</evidence>
<dbReference type="InterPro" id="IPR058741">
    <property type="entry name" value="MurL_C"/>
</dbReference>
<reference evidence="3" key="1">
    <citation type="submission" date="2020-05" db="EMBL/GenBank/DDBJ databases">
        <authorList>
            <person name="Chiriac C."/>
            <person name="Salcher M."/>
            <person name="Ghai R."/>
            <person name="Kavagutti S V."/>
        </authorList>
    </citation>
    <scope>NUCLEOTIDE SEQUENCE</scope>
</reference>
<accession>A0A6J6XYQ4</accession>
<evidence type="ECO:0000259" key="2">
    <source>
        <dbReference type="Pfam" id="PF26299"/>
    </source>
</evidence>
<dbReference type="InterPro" id="IPR043689">
    <property type="entry name" value="MurL"/>
</dbReference>
<sequence>MRESFEPREVECLELNGWEYDRGVLVHRYTLGTVAFEERFVFPHADRLHTNAAFERACDVLHVAASTSYYKAAAPCMVTGIPGWLSRFAQELFLHGLAEFAMTNGLEPIRPGFELREPVNLGHDTDEGNHGRGTDRGAPTLVAVGGGKDSIVTVESMKRAGKPFVLGSVRTHRAIDETAAISGAEHLVVDRVIDPKLLDLNERGALNGHVPVTAINSAALAVLAIGLGLSAVVMSNEASASVPLAQYRGMAVNHQWSKSLDCERLLSEYLPVPYFSLLRPLHEVEICRRFAGLPQYFDTVTSCNRAYTAAGRASGTRWCGDCPKCRFVFLGLASFLPPHTLQRIVGADLLADTSAAAADAYRAILGISGEPPMECIGTVDESNWAMARLARSPQWGNHAVVQALAGEVQVNPTWDPLFERSDDRIPDEWRKAADALS</sequence>
<dbReference type="SUPFAM" id="SSF52402">
    <property type="entry name" value="Adenine nucleotide alpha hydrolases-like"/>
    <property type="match status" value="1"/>
</dbReference>
<dbReference type="GO" id="GO:0042546">
    <property type="term" value="P:cell wall biogenesis"/>
    <property type="evidence" value="ECO:0007669"/>
    <property type="project" value="InterPro"/>
</dbReference>
<dbReference type="GO" id="GO:0016853">
    <property type="term" value="F:isomerase activity"/>
    <property type="evidence" value="ECO:0007669"/>
    <property type="project" value="InterPro"/>
</dbReference>
<evidence type="ECO:0000259" key="1">
    <source>
        <dbReference type="Pfam" id="PF26298"/>
    </source>
</evidence>
<dbReference type="Pfam" id="PF26299">
    <property type="entry name" value="MurL_N"/>
    <property type="match status" value="1"/>
</dbReference>